<feature type="compositionally biased region" description="Basic and acidic residues" evidence="1">
    <location>
        <begin position="224"/>
        <end position="235"/>
    </location>
</feature>
<evidence type="ECO:0000313" key="3">
    <source>
        <dbReference type="Proteomes" id="UP001497600"/>
    </source>
</evidence>
<gene>
    <name evidence="2" type="ORF">CAAN4_G03224</name>
</gene>
<feature type="compositionally biased region" description="Basic and acidic residues" evidence="1">
    <location>
        <begin position="9"/>
        <end position="19"/>
    </location>
</feature>
<protein>
    <submittedName>
        <fullName evidence="2">Uncharacterized protein</fullName>
    </submittedName>
</protein>
<feature type="compositionally biased region" description="Acidic residues" evidence="1">
    <location>
        <begin position="236"/>
        <end position="258"/>
    </location>
</feature>
<name>A0ABP0EGV3_9ASCO</name>
<feature type="region of interest" description="Disordered" evidence="1">
    <location>
        <begin position="1"/>
        <end position="38"/>
    </location>
</feature>
<reference evidence="2 3" key="1">
    <citation type="submission" date="2024-01" db="EMBL/GenBank/DDBJ databases">
        <authorList>
            <consortium name="Genoscope - CEA"/>
            <person name="William W."/>
        </authorList>
    </citation>
    <scope>NUCLEOTIDE SEQUENCE [LARGE SCALE GENOMIC DNA]</scope>
    <source>
        <strain evidence="2 3">29B2s-10</strain>
    </source>
</reference>
<feature type="region of interest" description="Disordered" evidence="1">
    <location>
        <begin position="200"/>
        <end position="266"/>
    </location>
</feature>
<keyword evidence="3" id="KW-1185">Reference proteome</keyword>
<dbReference type="Pfam" id="PF12622">
    <property type="entry name" value="NpwBP"/>
    <property type="match status" value="1"/>
</dbReference>
<dbReference type="Proteomes" id="UP001497600">
    <property type="component" value="Chromosome G"/>
</dbReference>
<feature type="compositionally biased region" description="Polar residues" evidence="1">
    <location>
        <begin position="64"/>
        <end position="73"/>
    </location>
</feature>
<dbReference type="EMBL" id="OZ004259">
    <property type="protein sequence ID" value="CAK7916298.1"/>
    <property type="molecule type" value="Genomic_DNA"/>
</dbReference>
<proteinExistence type="predicted"/>
<evidence type="ECO:0000313" key="2">
    <source>
        <dbReference type="EMBL" id="CAK7916298.1"/>
    </source>
</evidence>
<sequence>MIRRNYSLADERRQFEKKQQAKVQQRQKRAHQQSRLESVDPVRLYYRMKRLDQEVNEENKNGEATKNGNSYNNRKGGPVNLLKSLKEDWAYILKNELHKTQVDSLLAKEKQKEDAEKEAASKLWGKQSVYFNPELNPLGKVPTGLGNFTIPLPSKSRVKTPYKVDPEIERLGVILPEGEPPRFYKEVQNFGEEVENTVTVTGEETNKGGRGSFIPSTMLRGKKQRPDTKPAPRMDIEEDEDDGEDSEYGIDGDLAPEEEAWKRMKS</sequence>
<accession>A0ABP0EGV3</accession>
<evidence type="ECO:0000256" key="1">
    <source>
        <dbReference type="SAM" id="MobiDB-lite"/>
    </source>
</evidence>
<organism evidence="2 3">
    <name type="scientific">[Candida] anglica</name>
    <dbReference type="NCBI Taxonomy" id="148631"/>
    <lineage>
        <taxon>Eukaryota</taxon>
        <taxon>Fungi</taxon>
        <taxon>Dikarya</taxon>
        <taxon>Ascomycota</taxon>
        <taxon>Saccharomycotina</taxon>
        <taxon>Pichiomycetes</taxon>
        <taxon>Debaryomycetaceae</taxon>
        <taxon>Kurtzmaniella</taxon>
    </lineage>
</organism>
<feature type="region of interest" description="Disordered" evidence="1">
    <location>
        <begin position="51"/>
        <end position="75"/>
    </location>
</feature>
<feature type="compositionally biased region" description="Basic and acidic residues" evidence="1">
    <location>
        <begin position="51"/>
        <end position="63"/>
    </location>
</feature>